<dbReference type="CDD" id="cd02042">
    <property type="entry name" value="ParAB_family"/>
    <property type="match status" value="1"/>
</dbReference>
<protein>
    <submittedName>
        <fullName evidence="2">ParA family protein</fullName>
    </submittedName>
</protein>
<dbReference type="InterPro" id="IPR027417">
    <property type="entry name" value="P-loop_NTPase"/>
</dbReference>
<evidence type="ECO:0000313" key="3">
    <source>
        <dbReference type="Proteomes" id="UP001596083"/>
    </source>
</evidence>
<reference evidence="3" key="1">
    <citation type="journal article" date="2019" name="Int. J. Syst. Evol. Microbiol.">
        <title>The Global Catalogue of Microorganisms (GCM) 10K type strain sequencing project: providing services to taxonomists for standard genome sequencing and annotation.</title>
        <authorList>
            <consortium name="The Broad Institute Genomics Platform"/>
            <consortium name="The Broad Institute Genome Sequencing Center for Infectious Disease"/>
            <person name="Wu L."/>
            <person name="Ma J."/>
        </authorList>
    </citation>
    <scope>NUCLEOTIDE SEQUENCE [LARGE SCALE GENOMIC DNA]</scope>
    <source>
        <strain evidence="3">CGMCC 4.7304</strain>
    </source>
</reference>
<organism evidence="2 3">
    <name type="scientific">Streptomyces gamaensis</name>
    <dbReference type="NCBI Taxonomy" id="1763542"/>
    <lineage>
        <taxon>Bacteria</taxon>
        <taxon>Bacillati</taxon>
        <taxon>Actinomycetota</taxon>
        <taxon>Actinomycetes</taxon>
        <taxon>Kitasatosporales</taxon>
        <taxon>Streptomycetaceae</taxon>
        <taxon>Streptomyces</taxon>
    </lineage>
</organism>
<proteinExistence type="predicted"/>
<dbReference type="Pfam" id="PF13614">
    <property type="entry name" value="AAA_31"/>
    <property type="match status" value="1"/>
</dbReference>
<name>A0ABW0YZ27_9ACTN</name>
<dbReference type="Gene3D" id="3.40.50.300">
    <property type="entry name" value="P-loop containing nucleotide triphosphate hydrolases"/>
    <property type="match status" value="1"/>
</dbReference>
<comment type="caution">
    <text evidence="2">The sequence shown here is derived from an EMBL/GenBank/DDBJ whole genome shotgun (WGS) entry which is preliminary data.</text>
</comment>
<dbReference type="Proteomes" id="UP001596083">
    <property type="component" value="Unassembled WGS sequence"/>
</dbReference>
<evidence type="ECO:0000259" key="1">
    <source>
        <dbReference type="Pfam" id="PF13614"/>
    </source>
</evidence>
<evidence type="ECO:0000313" key="2">
    <source>
        <dbReference type="EMBL" id="MFC5720661.1"/>
    </source>
</evidence>
<dbReference type="RefSeq" id="WP_390315819.1">
    <property type="nucleotide sequence ID" value="NZ_JBHSPB010000005.1"/>
</dbReference>
<dbReference type="PANTHER" id="PTHR13696">
    <property type="entry name" value="P-LOOP CONTAINING NUCLEOSIDE TRIPHOSPHATE HYDROLASE"/>
    <property type="match status" value="1"/>
</dbReference>
<dbReference type="InterPro" id="IPR025669">
    <property type="entry name" value="AAA_dom"/>
</dbReference>
<dbReference type="PANTHER" id="PTHR13696:SF52">
    <property type="entry name" value="PARA FAMILY PROTEIN CT_582"/>
    <property type="match status" value="1"/>
</dbReference>
<dbReference type="InterPro" id="IPR050678">
    <property type="entry name" value="DNA_Partitioning_ATPase"/>
</dbReference>
<feature type="domain" description="AAA" evidence="1">
    <location>
        <begin position="4"/>
        <end position="175"/>
    </location>
</feature>
<gene>
    <name evidence="2" type="ORF">ACFP1Z_10850</name>
</gene>
<dbReference type="EMBL" id="JBHSPB010000005">
    <property type="protein sequence ID" value="MFC5720661.1"/>
    <property type="molecule type" value="Genomic_DNA"/>
</dbReference>
<accession>A0ABW0YZ27</accession>
<keyword evidence="3" id="KW-1185">Reference proteome</keyword>
<sequence>MGAVLAVASQKGGPGKTTTTVNLASALAINGVRVLVVDLEPQAQAGVALGVVPQPQRSVGFALYARLNGMATPLPEMFYSRSELLDGFEGAGRLDLFASVQSTMVDAERKIAGMDFQGTLILRQVLQDVRDQYDVVLVDTPPSVSALSAVALAAADFVIAVCEPLYATVPGVAVVKGLTEATFERTQRQSNPRFLGTVLNKANPPSKRTTEDANVITRLQELELNMFETEIRRNGLISQAFDDGQPVCIKNPNQPPSVSYRDLAVEMVHRVKQTGA</sequence>
<dbReference type="SUPFAM" id="SSF52540">
    <property type="entry name" value="P-loop containing nucleoside triphosphate hydrolases"/>
    <property type="match status" value="1"/>
</dbReference>